<keyword evidence="1" id="KW-0732">Signal</keyword>
<accession>A0A9D9ED59</accession>
<name>A0A9D9ED59_9BACT</name>
<dbReference type="SUPFAM" id="SSF48452">
    <property type="entry name" value="TPR-like"/>
    <property type="match status" value="1"/>
</dbReference>
<dbReference type="Gene3D" id="1.25.40.10">
    <property type="entry name" value="Tetratricopeptide repeat domain"/>
    <property type="match status" value="1"/>
</dbReference>
<organism evidence="2 3">
    <name type="scientific">Candidatus Cryptobacteroides merdavium</name>
    <dbReference type="NCBI Taxonomy" id="2840769"/>
    <lineage>
        <taxon>Bacteria</taxon>
        <taxon>Pseudomonadati</taxon>
        <taxon>Bacteroidota</taxon>
        <taxon>Bacteroidia</taxon>
        <taxon>Bacteroidales</taxon>
        <taxon>Candidatus Cryptobacteroides</taxon>
    </lineage>
</organism>
<evidence type="ECO:0000256" key="1">
    <source>
        <dbReference type="SAM" id="SignalP"/>
    </source>
</evidence>
<feature type="chain" id="PRO_5038877263" description="Tetratricopeptide repeat protein" evidence="1">
    <location>
        <begin position="22"/>
        <end position="440"/>
    </location>
</feature>
<evidence type="ECO:0000313" key="2">
    <source>
        <dbReference type="EMBL" id="MBO8445087.1"/>
    </source>
</evidence>
<dbReference type="AlphaFoldDB" id="A0A9D9ED59"/>
<proteinExistence type="predicted"/>
<sequence>MKKLILSMLAVLMIGSASVFAQGKYGPDSAECIKYLSYYKEYFKQKSYDSALPNWRKAYKLCPPTANQTMLIDGTSLIRYLIGKNAKNAVYKDALVDTLMTLHETRAQYYPKYKVTALNNKGLDMINYIKDDPKALYEGFKEVIDANQENTKPSILLFNVQTAIDLYQSGAIDAETVINDYETALELISKITPKNDMEKQQNEKVKTDIESLFIASKIASCDNLIALFTPRFEANPDDLETVSSIVMMMGSTEGCTDNELFLNAATKMHELDPSYNSAYFLYRLYNSKNDMDNAIKYMEEAIAYPESDSKQDAEYYYELAASCFKSGLNSKAFDSALKAIDCDPSYAGKSYFLIGTIWGSQVCSGNEIETRAPYWVAVDYLVKARNADPTLAEEANKLISQYSTYFPQTAEAFMYNITDGDSYTVSCGGMRALTTVRTQE</sequence>
<reference evidence="2" key="2">
    <citation type="journal article" date="2021" name="PeerJ">
        <title>Extensive microbial diversity within the chicken gut microbiome revealed by metagenomics and culture.</title>
        <authorList>
            <person name="Gilroy R."/>
            <person name="Ravi A."/>
            <person name="Getino M."/>
            <person name="Pursley I."/>
            <person name="Horton D.L."/>
            <person name="Alikhan N.F."/>
            <person name="Baker D."/>
            <person name="Gharbi K."/>
            <person name="Hall N."/>
            <person name="Watson M."/>
            <person name="Adriaenssens E.M."/>
            <person name="Foster-Nyarko E."/>
            <person name="Jarju S."/>
            <person name="Secka A."/>
            <person name="Antonio M."/>
            <person name="Oren A."/>
            <person name="Chaudhuri R.R."/>
            <person name="La Ragione R."/>
            <person name="Hildebrand F."/>
            <person name="Pallen M.J."/>
        </authorList>
    </citation>
    <scope>NUCLEOTIDE SEQUENCE</scope>
    <source>
        <strain evidence="2">D5-748</strain>
    </source>
</reference>
<evidence type="ECO:0000313" key="3">
    <source>
        <dbReference type="Proteomes" id="UP000823619"/>
    </source>
</evidence>
<protein>
    <recommendedName>
        <fullName evidence="4">Tetratricopeptide repeat protein</fullName>
    </recommendedName>
</protein>
<comment type="caution">
    <text evidence="2">The sequence shown here is derived from an EMBL/GenBank/DDBJ whole genome shotgun (WGS) entry which is preliminary data.</text>
</comment>
<dbReference type="InterPro" id="IPR011990">
    <property type="entry name" value="TPR-like_helical_dom_sf"/>
</dbReference>
<feature type="signal peptide" evidence="1">
    <location>
        <begin position="1"/>
        <end position="21"/>
    </location>
</feature>
<evidence type="ECO:0008006" key="4">
    <source>
        <dbReference type="Google" id="ProtNLM"/>
    </source>
</evidence>
<reference evidence="2" key="1">
    <citation type="submission" date="2020-10" db="EMBL/GenBank/DDBJ databases">
        <authorList>
            <person name="Gilroy R."/>
        </authorList>
    </citation>
    <scope>NUCLEOTIDE SEQUENCE</scope>
    <source>
        <strain evidence="2">D5-748</strain>
    </source>
</reference>
<dbReference type="EMBL" id="JADIMO010000063">
    <property type="protein sequence ID" value="MBO8445087.1"/>
    <property type="molecule type" value="Genomic_DNA"/>
</dbReference>
<gene>
    <name evidence="2" type="ORF">IAC23_05255</name>
</gene>
<dbReference type="Proteomes" id="UP000823619">
    <property type="component" value="Unassembled WGS sequence"/>
</dbReference>